<keyword evidence="2 5" id="KW-0812">Transmembrane</keyword>
<dbReference type="InterPro" id="IPR000620">
    <property type="entry name" value="EamA_dom"/>
</dbReference>
<feature type="transmembrane region" description="Helical" evidence="5">
    <location>
        <begin position="34"/>
        <end position="54"/>
    </location>
</feature>
<feature type="transmembrane region" description="Helical" evidence="5">
    <location>
        <begin position="185"/>
        <end position="207"/>
    </location>
</feature>
<dbReference type="InterPro" id="IPR050638">
    <property type="entry name" value="AA-Vitamin_Transporters"/>
</dbReference>
<evidence type="ECO:0000256" key="1">
    <source>
        <dbReference type="ARBA" id="ARBA00004141"/>
    </source>
</evidence>
<dbReference type="PANTHER" id="PTHR32322:SF9">
    <property type="entry name" value="AMINO-ACID METABOLITE EFFLUX PUMP-RELATED"/>
    <property type="match status" value="1"/>
</dbReference>
<comment type="caution">
    <text evidence="7">The sequence shown here is derived from an EMBL/GenBank/DDBJ whole genome shotgun (WGS) entry which is preliminary data.</text>
</comment>
<feature type="transmembrane region" description="Helical" evidence="5">
    <location>
        <begin position="153"/>
        <end position="173"/>
    </location>
</feature>
<dbReference type="InterPro" id="IPR037185">
    <property type="entry name" value="EmrE-like"/>
</dbReference>
<dbReference type="Pfam" id="PF00892">
    <property type="entry name" value="EamA"/>
    <property type="match status" value="2"/>
</dbReference>
<organism evidence="7 8">
    <name type="scientific">Hoeflea alexandrii</name>
    <dbReference type="NCBI Taxonomy" id="288436"/>
    <lineage>
        <taxon>Bacteria</taxon>
        <taxon>Pseudomonadati</taxon>
        <taxon>Pseudomonadota</taxon>
        <taxon>Alphaproteobacteria</taxon>
        <taxon>Hyphomicrobiales</taxon>
        <taxon>Rhizobiaceae</taxon>
        <taxon>Hoeflea</taxon>
    </lineage>
</organism>
<comment type="subcellular location">
    <subcellularLocation>
        <location evidence="1">Membrane</location>
        <topology evidence="1">Multi-pass membrane protein</topology>
    </subcellularLocation>
</comment>
<dbReference type="PANTHER" id="PTHR32322">
    <property type="entry name" value="INNER MEMBRANE TRANSPORTER"/>
    <property type="match status" value="1"/>
</dbReference>
<evidence type="ECO:0000256" key="2">
    <source>
        <dbReference type="ARBA" id="ARBA00022692"/>
    </source>
</evidence>
<dbReference type="Proteomes" id="UP001320715">
    <property type="component" value="Unassembled WGS sequence"/>
</dbReference>
<sequence>MGKASFIDIVLWLALAAMWSSSYAVIKIGVATLEPAVLVFGRLLVGSVIIYTVMRWRGLALSRDPAVWFSYGVTGLLGSAAPFLLITHGEQSVDSALASILMGASPVMTLLLAAWLIPQERLTLRTSVGIIGGLSGVAVLVGPAALAGLGAQLGGQLAILAATACYAASTVYIRRAVTRPPLEMAAGSMLFASLIMGCVLALSGAQLGQMDFGVTSLGAVLYLGLFSTACANLIYFHLVPRLGATRMSQVNFAVPVGGAWLGFLLLGEALTTQRLIALAIIIGSIYLGTSRPAKPLNGQGTPPPADHPARR</sequence>
<keyword evidence="3 5" id="KW-1133">Transmembrane helix</keyword>
<gene>
    <name evidence="7" type="ORF">GTW23_13460</name>
</gene>
<dbReference type="SUPFAM" id="SSF103481">
    <property type="entry name" value="Multidrug resistance efflux transporter EmrE"/>
    <property type="match status" value="2"/>
</dbReference>
<dbReference type="EMBL" id="JAAAML010000002">
    <property type="protein sequence ID" value="MCO6409186.1"/>
    <property type="molecule type" value="Genomic_DNA"/>
</dbReference>
<dbReference type="RefSeq" id="WP_252916139.1">
    <property type="nucleotide sequence ID" value="NZ_JAAAML010000002.1"/>
</dbReference>
<reference evidence="7 8" key="1">
    <citation type="submission" date="2020-01" db="EMBL/GenBank/DDBJ databases">
        <title>Genomes of bacteria type strains.</title>
        <authorList>
            <person name="Chen J."/>
            <person name="Zhu S."/>
            <person name="Yang J."/>
        </authorList>
    </citation>
    <scope>NUCLEOTIDE SEQUENCE [LARGE SCALE GENOMIC DNA]</scope>
    <source>
        <strain evidence="7 8">DSM 16655</strain>
    </source>
</reference>
<evidence type="ECO:0000259" key="6">
    <source>
        <dbReference type="Pfam" id="PF00892"/>
    </source>
</evidence>
<evidence type="ECO:0000256" key="3">
    <source>
        <dbReference type="ARBA" id="ARBA00022989"/>
    </source>
</evidence>
<name>A0ABT1CUD7_9HYPH</name>
<evidence type="ECO:0000256" key="5">
    <source>
        <dbReference type="SAM" id="Phobius"/>
    </source>
</evidence>
<keyword evidence="4 5" id="KW-0472">Membrane</keyword>
<feature type="transmembrane region" description="Helical" evidence="5">
    <location>
        <begin position="66"/>
        <end position="85"/>
    </location>
</feature>
<keyword evidence="8" id="KW-1185">Reference proteome</keyword>
<feature type="domain" description="EamA" evidence="6">
    <location>
        <begin position="155"/>
        <end position="287"/>
    </location>
</feature>
<protein>
    <submittedName>
        <fullName evidence="7">EamA family transporter</fullName>
    </submittedName>
</protein>
<proteinExistence type="predicted"/>
<accession>A0ABT1CUD7</accession>
<evidence type="ECO:0000256" key="4">
    <source>
        <dbReference type="ARBA" id="ARBA00023136"/>
    </source>
</evidence>
<evidence type="ECO:0000313" key="7">
    <source>
        <dbReference type="EMBL" id="MCO6409186.1"/>
    </source>
</evidence>
<feature type="transmembrane region" description="Helical" evidence="5">
    <location>
        <begin position="128"/>
        <end position="147"/>
    </location>
</feature>
<feature type="domain" description="EamA" evidence="6">
    <location>
        <begin position="10"/>
        <end position="141"/>
    </location>
</feature>
<evidence type="ECO:0000313" key="8">
    <source>
        <dbReference type="Proteomes" id="UP001320715"/>
    </source>
</evidence>
<feature type="transmembrane region" description="Helical" evidence="5">
    <location>
        <begin position="250"/>
        <end position="266"/>
    </location>
</feature>
<feature type="transmembrane region" description="Helical" evidence="5">
    <location>
        <begin position="219"/>
        <end position="238"/>
    </location>
</feature>
<feature type="transmembrane region" description="Helical" evidence="5">
    <location>
        <begin position="97"/>
        <end position="116"/>
    </location>
</feature>